<dbReference type="Proteomes" id="UP000593573">
    <property type="component" value="Unassembled WGS sequence"/>
</dbReference>
<reference evidence="7 8" key="1">
    <citation type="journal article" date="2019" name="Genome Biol. Evol.">
        <title>Insights into the evolution of the New World diploid cottons (Gossypium, subgenus Houzingenia) based on genome sequencing.</title>
        <authorList>
            <person name="Grover C.E."/>
            <person name="Arick M.A. 2nd"/>
            <person name="Thrash A."/>
            <person name="Conover J.L."/>
            <person name="Sanders W.S."/>
            <person name="Peterson D.G."/>
            <person name="Frelichowski J.E."/>
            <person name="Scheffler J.A."/>
            <person name="Scheffler B.E."/>
            <person name="Wendel J.F."/>
        </authorList>
    </citation>
    <scope>NUCLEOTIDE SEQUENCE [LARGE SCALE GENOMIC DNA]</scope>
    <source>
        <strain evidence="7">57</strain>
        <tissue evidence="7">Leaf</tissue>
    </source>
</reference>
<dbReference type="InterPro" id="IPR040462">
    <property type="entry name" value="EARLY_FLOWERING_4"/>
</dbReference>
<protein>
    <recommendedName>
        <fullName evidence="6">Protein EARLY FLOWERING 4 domain-containing protein</fullName>
    </recommendedName>
</protein>
<evidence type="ECO:0000256" key="3">
    <source>
        <dbReference type="ARBA" id="ARBA00023108"/>
    </source>
</evidence>
<organism evidence="7 8">
    <name type="scientific">Gossypium klotzschianum</name>
    <dbReference type="NCBI Taxonomy" id="34286"/>
    <lineage>
        <taxon>Eukaryota</taxon>
        <taxon>Viridiplantae</taxon>
        <taxon>Streptophyta</taxon>
        <taxon>Embryophyta</taxon>
        <taxon>Tracheophyta</taxon>
        <taxon>Spermatophyta</taxon>
        <taxon>Magnoliopsida</taxon>
        <taxon>eudicotyledons</taxon>
        <taxon>Gunneridae</taxon>
        <taxon>Pentapetalae</taxon>
        <taxon>rosids</taxon>
        <taxon>malvids</taxon>
        <taxon>Malvales</taxon>
        <taxon>Malvaceae</taxon>
        <taxon>Malvoideae</taxon>
        <taxon>Gossypium</taxon>
    </lineage>
</organism>
<dbReference type="PANTHER" id="PTHR33469:SF34">
    <property type="entry name" value="PROTEIN ELF4-LIKE 4-LIKE"/>
    <property type="match status" value="1"/>
</dbReference>
<comment type="subcellular location">
    <subcellularLocation>
        <location evidence="1">Nucleus</location>
    </subcellularLocation>
</comment>
<gene>
    <name evidence="7" type="ORF">Goklo_015146</name>
</gene>
<keyword evidence="4" id="KW-0539">Nucleus</keyword>
<accession>A0A7J8U9U1</accession>
<keyword evidence="3" id="KW-0090">Biological rhythms</keyword>
<evidence type="ECO:0000256" key="1">
    <source>
        <dbReference type="ARBA" id="ARBA00004123"/>
    </source>
</evidence>
<proteinExistence type="inferred from homology"/>
<feature type="domain" description="Protein EARLY FLOWERING 4" evidence="6">
    <location>
        <begin position="15"/>
        <end position="96"/>
    </location>
</feature>
<evidence type="ECO:0000256" key="4">
    <source>
        <dbReference type="ARBA" id="ARBA00023242"/>
    </source>
</evidence>
<dbReference type="Pfam" id="PF07011">
    <property type="entry name" value="Elf4"/>
    <property type="match status" value="1"/>
</dbReference>
<comment type="similarity">
    <text evidence="2">Belongs to the EARLY FLOWERING 4 family.</text>
</comment>
<dbReference type="GO" id="GO:0048511">
    <property type="term" value="P:rhythmic process"/>
    <property type="evidence" value="ECO:0007669"/>
    <property type="project" value="UniProtKB-KW"/>
</dbReference>
<name>A0A7J8U9U1_9ROSI</name>
<evidence type="ECO:0000313" key="7">
    <source>
        <dbReference type="EMBL" id="MBA0647242.1"/>
    </source>
</evidence>
<dbReference type="GO" id="GO:0009649">
    <property type="term" value="P:entrainment of circadian clock"/>
    <property type="evidence" value="ECO:0007669"/>
    <property type="project" value="TreeGrafter"/>
</dbReference>
<evidence type="ECO:0000256" key="2">
    <source>
        <dbReference type="ARBA" id="ARBA00009514"/>
    </source>
</evidence>
<dbReference type="PANTHER" id="PTHR33469">
    <property type="entry name" value="PROTEIN ELF4-LIKE 4"/>
    <property type="match status" value="1"/>
</dbReference>
<dbReference type="GO" id="GO:0005634">
    <property type="term" value="C:nucleus"/>
    <property type="evidence" value="ECO:0007669"/>
    <property type="project" value="UniProtKB-SubCell"/>
</dbReference>
<dbReference type="AlphaFoldDB" id="A0A7J8U9U1"/>
<comment type="caution">
    <text evidence="7">The sequence shown here is derived from an EMBL/GenBank/DDBJ whole genome shotgun (WGS) entry which is preliminary data.</text>
</comment>
<dbReference type="EMBL" id="JABFAB010000004">
    <property type="protein sequence ID" value="MBA0647242.1"/>
    <property type="molecule type" value="Genomic_DNA"/>
</dbReference>
<dbReference type="InterPro" id="IPR009741">
    <property type="entry name" value="EARLY_FLOWERING_4_dom"/>
</dbReference>
<evidence type="ECO:0000313" key="8">
    <source>
        <dbReference type="Proteomes" id="UP000593573"/>
    </source>
</evidence>
<dbReference type="OrthoDB" id="996647at2759"/>
<feature type="non-terminal residue" evidence="7">
    <location>
        <position position="1"/>
    </location>
</feature>
<evidence type="ECO:0000259" key="6">
    <source>
        <dbReference type="Pfam" id="PF07011"/>
    </source>
</evidence>
<feature type="region of interest" description="Disordered" evidence="5">
    <location>
        <begin position="92"/>
        <end position="125"/>
    </location>
</feature>
<sequence length="145" mass="15993">MEGEPFSRLGDGSDQMDPKVVQTLQKGLVQVQTILDQNRLLINEINMNHESKVPHNLTRNVGLIRELNNNIKRVVGLYNDISSSFIKSSIDVSSNGDDDDGDDHGSSSCGGALKSNGKGCHKRNREDAGSSVLKRIILLFMGWRE</sequence>
<keyword evidence="8" id="KW-1185">Reference proteome</keyword>
<dbReference type="GO" id="GO:0042753">
    <property type="term" value="P:positive regulation of circadian rhythm"/>
    <property type="evidence" value="ECO:0007669"/>
    <property type="project" value="InterPro"/>
</dbReference>
<evidence type="ECO:0000256" key="5">
    <source>
        <dbReference type="SAM" id="MobiDB-lite"/>
    </source>
</evidence>